<sequence length="70" mass="8518">MDEDLQAEYKGALDTGLFDIIIFVYESWFVNHRLILTSEPVDLRRAIYRGWMMKPDEYENFYNMLLNHIR</sequence>
<dbReference type="EMBL" id="JAJFBX010000007">
    <property type="protein sequence ID" value="MCC2746707.1"/>
    <property type="molecule type" value="Genomic_DNA"/>
</dbReference>
<evidence type="ECO:0000313" key="2">
    <source>
        <dbReference type="Proteomes" id="UP001197847"/>
    </source>
</evidence>
<gene>
    <name evidence="1" type="ORF">LK487_06625</name>
</gene>
<proteinExistence type="predicted"/>
<name>A0AAW4WW52_9FIRM</name>
<evidence type="ECO:0000313" key="1">
    <source>
        <dbReference type="EMBL" id="MCC2746707.1"/>
    </source>
</evidence>
<dbReference type="Proteomes" id="UP001197847">
    <property type="component" value="Unassembled WGS sequence"/>
</dbReference>
<dbReference type="AlphaFoldDB" id="A0AAW4WW52"/>
<comment type="caution">
    <text evidence="1">The sequence shown here is derived from an EMBL/GenBank/DDBJ whole genome shotgun (WGS) entry which is preliminary data.</text>
</comment>
<organism evidence="1 2">
    <name type="scientific">Agathobacter rectalis</name>
    <dbReference type="NCBI Taxonomy" id="39491"/>
    <lineage>
        <taxon>Bacteria</taxon>
        <taxon>Bacillati</taxon>
        <taxon>Bacillota</taxon>
        <taxon>Clostridia</taxon>
        <taxon>Lachnospirales</taxon>
        <taxon>Lachnospiraceae</taxon>
        <taxon>Agathobacter</taxon>
    </lineage>
</organism>
<reference evidence="1" key="1">
    <citation type="submission" date="2021-10" db="EMBL/GenBank/DDBJ databases">
        <title>Collection of gut derived symbiotic bacterial strains cultured from healthy donors.</title>
        <authorList>
            <person name="Lin H."/>
            <person name="Littmann E."/>
            <person name="Claire K."/>
            <person name="Pamer E."/>
        </authorList>
    </citation>
    <scope>NUCLEOTIDE SEQUENCE</scope>
    <source>
        <strain evidence="1">MSK.22.92</strain>
    </source>
</reference>
<accession>A0AAW4WW52</accession>
<protein>
    <submittedName>
        <fullName evidence="1">Uncharacterized protein</fullName>
    </submittedName>
</protein>